<dbReference type="Proteomes" id="UP000041254">
    <property type="component" value="Unassembled WGS sequence"/>
</dbReference>
<name>A0A0G4F2X2_VITBC</name>
<dbReference type="VEuPathDB" id="CryptoDB:Vbra_14356"/>
<feature type="region of interest" description="Disordered" evidence="1">
    <location>
        <begin position="53"/>
        <end position="157"/>
    </location>
</feature>
<sequence>MECDSTAVGCLPSSLLSGPTTMDEDDEMGGGSSPRRRGIKRLCHDLPQEFNKKVRIGSPHPSPPPSLPPIDEDVAMRGAGSSQRDGVLAAAAPADHTHGAHDMTNGVPQQPQQTAEGRPIAPASQRNDLLAPLPPHHHHQQQTSEPSDEQRGIVLGRGMPPGSFYQYVNRDLGQLHAERSHRQTHHRPMMHRSGSAPGGLRSSGGMGMGGAGDQGEGQGDMSYGEVNRMIRDLHFGGR</sequence>
<organism evidence="2 3">
    <name type="scientific">Vitrella brassicaformis (strain CCMP3155)</name>
    <dbReference type="NCBI Taxonomy" id="1169540"/>
    <lineage>
        <taxon>Eukaryota</taxon>
        <taxon>Sar</taxon>
        <taxon>Alveolata</taxon>
        <taxon>Colpodellida</taxon>
        <taxon>Vitrellaceae</taxon>
        <taxon>Vitrella</taxon>
    </lineage>
</organism>
<feature type="region of interest" description="Disordered" evidence="1">
    <location>
        <begin position="1"/>
        <end position="40"/>
    </location>
</feature>
<feature type="compositionally biased region" description="Gly residues" evidence="1">
    <location>
        <begin position="201"/>
        <end position="218"/>
    </location>
</feature>
<evidence type="ECO:0000256" key="1">
    <source>
        <dbReference type="SAM" id="MobiDB-lite"/>
    </source>
</evidence>
<feature type="region of interest" description="Disordered" evidence="1">
    <location>
        <begin position="179"/>
        <end position="223"/>
    </location>
</feature>
<evidence type="ECO:0000313" key="3">
    <source>
        <dbReference type="Proteomes" id="UP000041254"/>
    </source>
</evidence>
<dbReference type="InParanoid" id="A0A0G4F2X2"/>
<dbReference type="EMBL" id="CDMY01000365">
    <property type="protein sequence ID" value="CEM05847.1"/>
    <property type="molecule type" value="Genomic_DNA"/>
</dbReference>
<gene>
    <name evidence="2" type="ORF">Vbra_14356</name>
</gene>
<evidence type="ECO:0000313" key="2">
    <source>
        <dbReference type="EMBL" id="CEM05847.1"/>
    </source>
</evidence>
<proteinExistence type="predicted"/>
<protein>
    <submittedName>
        <fullName evidence="2">Uncharacterized protein</fullName>
    </submittedName>
</protein>
<reference evidence="2 3" key="1">
    <citation type="submission" date="2014-11" db="EMBL/GenBank/DDBJ databases">
        <authorList>
            <person name="Zhu J."/>
            <person name="Qi W."/>
            <person name="Song R."/>
        </authorList>
    </citation>
    <scope>NUCLEOTIDE SEQUENCE [LARGE SCALE GENOMIC DNA]</scope>
</reference>
<dbReference type="AlphaFoldDB" id="A0A0G4F2X2"/>
<keyword evidence="3" id="KW-1185">Reference proteome</keyword>
<feature type="compositionally biased region" description="Polar residues" evidence="1">
    <location>
        <begin position="106"/>
        <end position="115"/>
    </location>
</feature>
<accession>A0A0G4F2X2</accession>